<protein>
    <recommendedName>
        <fullName evidence="8">UDP-N-acetylmuramoyl-tripeptide--D-alanyl-D-alanine ligase</fullName>
    </recommendedName>
</protein>
<keyword evidence="3" id="KW-0067">ATP-binding</keyword>
<evidence type="ECO:0000259" key="4">
    <source>
        <dbReference type="Pfam" id="PF02875"/>
    </source>
</evidence>
<organism evidence="6 7">
    <name type="scientific">Candidatus Tagabacteria bacterium CG03_land_8_20_14_0_80_41_22</name>
    <dbReference type="NCBI Taxonomy" id="1975020"/>
    <lineage>
        <taxon>Bacteria</taxon>
        <taxon>Candidatus Tagaibacteriota</taxon>
    </lineage>
</organism>
<name>A0A2M7B9Q6_9BACT</name>
<dbReference type="AlphaFoldDB" id="A0A2M7B9Q6"/>
<dbReference type="InterPro" id="IPR051046">
    <property type="entry name" value="MurCDEF_CellWall_CoF430Synth"/>
</dbReference>
<keyword evidence="2" id="KW-0547">Nucleotide-binding</keyword>
<evidence type="ECO:0000256" key="3">
    <source>
        <dbReference type="ARBA" id="ARBA00022840"/>
    </source>
</evidence>
<dbReference type="GO" id="GO:0016881">
    <property type="term" value="F:acid-amino acid ligase activity"/>
    <property type="evidence" value="ECO:0007669"/>
    <property type="project" value="InterPro"/>
</dbReference>
<dbReference type="EMBL" id="PEVG01000002">
    <property type="protein sequence ID" value="PIU99823.1"/>
    <property type="molecule type" value="Genomic_DNA"/>
</dbReference>
<evidence type="ECO:0000313" key="7">
    <source>
        <dbReference type="Proteomes" id="UP000228561"/>
    </source>
</evidence>
<sequence>MIKKILKNLIAVIITLEAKLILKRYKPKIVAVTGSVGKTSAKDAIATVLGQKFFARKSTKSYNSELGVPLVVLGVETGWLNPFIWFGNILKGVKLLATPKKMQYPNWLILEMGVERPKNMQRFAAWINPDIAVFTAFAEIPPHVEFFAGPESLVQEKMKLIQGFDQKHFVILNGDDKTLCEAKSKIQAKIISFGFNEENDLRASNYHITFRKEGEKEIPEGITFKVDYKGSSVPVRIFGAFGKHLAYSALAALGVGLSQDFNLIDISESLSQYKAPPGRLRLIEGIKNTYILDDTYNASPKAVHAALDTLEELPATGRKIAVLGDMLELGKYTVEAHKAIADRVIKVANIIFAVGLRAKFIGEEAKSQGFSSDNIFEFSTSQEAGRVLQEIMKEGDLILIKGSQGMRMEKITEETMAHPEDKEKLLVRQEKEWGKK</sequence>
<evidence type="ECO:0000259" key="5">
    <source>
        <dbReference type="Pfam" id="PF08245"/>
    </source>
</evidence>
<dbReference type="Pfam" id="PF08245">
    <property type="entry name" value="Mur_ligase_M"/>
    <property type="match status" value="1"/>
</dbReference>
<gene>
    <name evidence="6" type="ORF">COS58_00195</name>
</gene>
<evidence type="ECO:0008006" key="8">
    <source>
        <dbReference type="Google" id="ProtNLM"/>
    </source>
</evidence>
<proteinExistence type="predicted"/>
<dbReference type="PANTHER" id="PTHR43024">
    <property type="entry name" value="UDP-N-ACETYLMURAMOYL-TRIPEPTIDE--D-ALANYL-D-ALANINE LIGASE"/>
    <property type="match status" value="1"/>
</dbReference>
<dbReference type="SUPFAM" id="SSF53623">
    <property type="entry name" value="MurD-like peptide ligases, catalytic domain"/>
    <property type="match status" value="1"/>
</dbReference>
<dbReference type="InterPro" id="IPR036615">
    <property type="entry name" value="Mur_ligase_C_dom_sf"/>
</dbReference>
<reference evidence="7" key="1">
    <citation type="submission" date="2017-09" db="EMBL/GenBank/DDBJ databases">
        <title>Depth-based differentiation of microbial function through sediment-hosted aquifers and enrichment of novel symbionts in the deep terrestrial subsurface.</title>
        <authorList>
            <person name="Probst A.J."/>
            <person name="Ladd B."/>
            <person name="Jarett J.K."/>
            <person name="Geller-Mcgrath D.E."/>
            <person name="Sieber C.M.K."/>
            <person name="Emerson J.B."/>
            <person name="Anantharaman K."/>
            <person name="Thomas B.C."/>
            <person name="Malmstrom R."/>
            <person name="Stieglmeier M."/>
            <person name="Klingl A."/>
            <person name="Woyke T."/>
            <person name="Ryan C.M."/>
            <person name="Banfield J.F."/>
        </authorList>
    </citation>
    <scope>NUCLEOTIDE SEQUENCE [LARGE SCALE GENOMIC DNA]</scope>
</reference>
<keyword evidence="1" id="KW-0436">Ligase</keyword>
<dbReference type="GO" id="GO:0005524">
    <property type="term" value="F:ATP binding"/>
    <property type="evidence" value="ECO:0007669"/>
    <property type="project" value="UniProtKB-KW"/>
</dbReference>
<comment type="caution">
    <text evidence="6">The sequence shown here is derived from an EMBL/GenBank/DDBJ whole genome shotgun (WGS) entry which is preliminary data.</text>
</comment>
<dbReference type="SUPFAM" id="SSF53244">
    <property type="entry name" value="MurD-like peptide ligases, peptide-binding domain"/>
    <property type="match status" value="1"/>
</dbReference>
<dbReference type="Pfam" id="PF02875">
    <property type="entry name" value="Mur_ligase_C"/>
    <property type="match status" value="1"/>
</dbReference>
<feature type="domain" description="Mur ligase C-terminal" evidence="4">
    <location>
        <begin position="278"/>
        <end position="403"/>
    </location>
</feature>
<evidence type="ECO:0000313" key="6">
    <source>
        <dbReference type="EMBL" id="PIU99823.1"/>
    </source>
</evidence>
<dbReference type="InterPro" id="IPR036565">
    <property type="entry name" value="Mur-like_cat_sf"/>
</dbReference>
<dbReference type="InterPro" id="IPR013221">
    <property type="entry name" value="Mur_ligase_cen"/>
</dbReference>
<dbReference type="Gene3D" id="3.90.190.20">
    <property type="entry name" value="Mur ligase, C-terminal domain"/>
    <property type="match status" value="1"/>
</dbReference>
<feature type="domain" description="Mur ligase central" evidence="5">
    <location>
        <begin position="32"/>
        <end position="255"/>
    </location>
</feature>
<evidence type="ECO:0000256" key="2">
    <source>
        <dbReference type="ARBA" id="ARBA00022741"/>
    </source>
</evidence>
<dbReference type="PANTHER" id="PTHR43024:SF1">
    <property type="entry name" value="UDP-N-ACETYLMURAMOYL-TRIPEPTIDE--D-ALANYL-D-ALANINE LIGASE"/>
    <property type="match status" value="1"/>
</dbReference>
<dbReference type="Proteomes" id="UP000228561">
    <property type="component" value="Unassembled WGS sequence"/>
</dbReference>
<evidence type="ECO:0000256" key="1">
    <source>
        <dbReference type="ARBA" id="ARBA00022598"/>
    </source>
</evidence>
<dbReference type="InterPro" id="IPR004101">
    <property type="entry name" value="Mur_ligase_C"/>
</dbReference>
<dbReference type="Gene3D" id="3.40.1190.10">
    <property type="entry name" value="Mur-like, catalytic domain"/>
    <property type="match status" value="1"/>
</dbReference>
<accession>A0A2M7B9Q6</accession>